<evidence type="ECO:0000313" key="3">
    <source>
        <dbReference type="Proteomes" id="UP001596620"/>
    </source>
</evidence>
<dbReference type="InterPro" id="IPR001584">
    <property type="entry name" value="Integrase_cat-core"/>
</dbReference>
<organism evidence="2 3">
    <name type="scientific">Lentibacillus kimchii</name>
    <dbReference type="NCBI Taxonomy" id="1542911"/>
    <lineage>
        <taxon>Bacteria</taxon>
        <taxon>Bacillati</taxon>
        <taxon>Bacillota</taxon>
        <taxon>Bacilli</taxon>
        <taxon>Bacillales</taxon>
        <taxon>Bacillaceae</taxon>
        <taxon>Lentibacillus</taxon>
    </lineage>
</organism>
<feature type="domain" description="Integrase catalytic" evidence="1">
    <location>
        <begin position="1"/>
        <end position="49"/>
    </location>
</feature>
<evidence type="ECO:0000313" key="2">
    <source>
        <dbReference type="EMBL" id="MFC7747634.1"/>
    </source>
</evidence>
<comment type="caution">
    <text evidence="2">The sequence shown here is derived from an EMBL/GenBank/DDBJ whole genome shotgun (WGS) entry which is preliminary data.</text>
</comment>
<gene>
    <name evidence="2" type="ORF">ACFQU8_10400</name>
</gene>
<dbReference type="InterPro" id="IPR012337">
    <property type="entry name" value="RNaseH-like_sf"/>
</dbReference>
<dbReference type="RefSeq" id="WP_382359666.1">
    <property type="nucleotide sequence ID" value="NZ_JBHTGR010000050.1"/>
</dbReference>
<dbReference type="Proteomes" id="UP001596620">
    <property type="component" value="Unassembled WGS sequence"/>
</dbReference>
<keyword evidence="3" id="KW-1185">Reference proteome</keyword>
<dbReference type="Pfam" id="PF13683">
    <property type="entry name" value="rve_3"/>
    <property type="match status" value="1"/>
</dbReference>
<reference evidence="3" key="1">
    <citation type="journal article" date="2019" name="Int. J. Syst. Evol. Microbiol.">
        <title>The Global Catalogue of Microorganisms (GCM) 10K type strain sequencing project: providing services to taxonomists for standard genome sequencing and annotation.</title>
        <authorList>
            <consortium name="The Broad Institute Genomics Platform"/>
            <consortium name="The Broad Institute Genome Sequencing Center for Infectious Disease"/>
            <person name="Wu L."/>
            <person name="Ma J."/>
        </authorList>
    </citation>
    <scope>NUCLEOTIDE SEQUENCE [LARGE SCALE GENOMIC DNA]</scope>
    <source>
        <strain evidence="3">JCM 30234</strain>
    </source>
</reference>
<dbReference type="EMBL" id="JBHTGR010000050">
    <property type="protein sequence ID" value="MFC7747634.1"/>
    <property type="molecule type" value="Genomic_DNA"/>
</dbReference>
<protein>
    <submittedName>
        <fullName evidence="2">Integrase core domain-containing protein</fullName>
    </submittedName>
</protein>
<name>A0ABW2UUS4_9BACI</name>
<sequence>MESFHRVLEDDCLSRELFESYKTAYERVSEFFHDYNNVRLHGSLGYRPPAEFFRKHMQAGVTTKTVTL</sequence>
<evidence type="ECO:0000259" key="1">
    <source>
        <dbReference type="Pfam" id="PF13683"/>
    </source>
</evidence>
<dbReference type="SUPFAM" id="SSF53098">
    <property type="entry name" value="Ribonuclease H-like"/>
    <property type="match status" value="1"/>
</dbReference>
<accession>A0ABW2UUS4</accession>
<proteinExistence type="predicted"/>